<dbReference type="EMBL" id="LZFO01000001">
    <property type="protein sequence ID" value="OFI07774.1"/>
    <property type="molecule type" value="Genomic_DNA"/>
</dbReference>
<dbReference type="SUPFAM" id="SSF55120">
    <property type="entry name" value="Pseudouridine synthase"/>
    <property type="match status" value="1"/>
</dbReference>
<dbReference type="Gene3D" id="3.30.70.1560">
    <property type="entry name" value="Alpha-L RNA-binding motif"/>
    <property type="match status" value="1"/>
</dbReference>
<dbReference type="PATRIC" id="fig|1121290.3.peg.122"/>
<protein>
    <recommendedName>
        <fullName evidence="4">Pseudouridine synthase</fullName>
        <ecNumber evidence="4">5.4.99.-</ecNumber>
    </recommendedName>
</protein>
<evidence type="ECO:0000256" key="2">
    <source>
        <dbReference type="ARBA" id="ARBA00023235"/>
    </source>
</evidence>
<evidence type="ECO:0000256" key="1">
    <source>
        <dbReference type="ARBA" id="ARBA00008348"/>
    </source>
</evidence>
<evidence type="ECO:0000256" key="3">
    <source>
        <dbReference type="PROSITE-ProRule" id="PRU00182"/>
    </source>
</evidence>
<proteinExistence type="inferred from homology"/>
<dbReference type="GO" id="GO:0000455">
    <property type="term" value="P:enzyme-directed rRNA pseudouridine synthesis"/>
    <property type="evidence" value="ECO:0007669"/>
    <property type="project" value="UniProtKB-ARBA"/>
</dbReference>
<dbReference type="InterPro" id="IPR018496">
    <property type="entry name" value="PsdUridine_synth_RsuA/RluB_CS"/>
</dbReference>
<keyword evidence="7" id="KW-1185">Reference proteome</keyword>
<dbReference type="InterPro" id="IPR020094">
    <property type="entry name" value="TruA/RsuA/RluB/E/F_N"/>
</dbReference>
<dbReference type="PANTHER" id="PTHR47683:SF2">
    <property type="entry name" value="RNA-BINDING S4 DOMAIN-CONTAINING PROTEIN"/>
    <property type="match status" value="1"/>
</dbReference>
<dbReference type="STRING" id="1121290.CLAOCE_01220"/>
<dbReference type="Pfam" id="PF00849">
    <property type="entry name" value="PseudoU_synth_2"/>
    <property type="match status" value="1"/>
</dbReference>
<name>A0A1E8F2B2_9CLOT</name>
<comment type="caution">
    <text evidence="6">The sequence shown here is derived from an EMBL/GenBank/DDBJ whole genome shotgun (WGS) entry which is preliminary data.</text>
</comment>
<dbReference type="InterPro" id="IPR050343">
    <property type="entry name" value="RsuA_PseudoU_synthase"/>
</dbReference>
<dbReference type="CDD" id="cd00165">
    <property type="entry name" value="S4"/>
    <property type="match status" value="1"/>
</dbReference>
<organism evidence="6 7">
    <name type="scientific">Clostridium acetireducens DSM 10703</name>
    <dbReference type="NCBI Taxonomy" id="1121290"/>
    <lineage>
        <taxon>Bacteria</taxon>
        <taxon>Bacillati</taxon>
        <taxon>Bacillota</taxon>
        <taxon>Clostridia</taxon>
        <taxon>Eubacteriales</taxon>
        <taxon>Clostridiaceae</taxon>
        <taxon>Clostridium</taxon>
    </lineage>
</organism>
<dbReference type="Pfam" id="PF01479">
    <property type="entry name" value="S4"/>
    <property type="match status" value="1"/>
</dbReference>
<dbReference type="PANTHER" id="PTHR47683">
    <property type="entry name" value="PSEUDOURIDINE SYNTHASE FAMILY PROTEIN-RELATED"/>
    <property type="match status" value="1"/>
</dbReference>
<dbReference type="OrthoDB" id="9807213at2"/>
<dbReference type="InterPro" id="IPR042092">
    <property type="entry name" value="PsdUridine_s_RsuA/RluB/E/F_cat"/>
</dbReference>
<dbReference type="InterPro" id="IPR036986">
    <property type="entry name" value="S4_RNA-bd_sf"/>
</dbReference>
<dbReference type="RefSeq" id="WP_070109104.1">
    <property type="nucleotide sequence ID" value="NZ_LZFO01000001.1"/>
</dbReference>
<dbReference type="SMART" id="SM00363">
    <property type="entry name" value="S4"/>
    <property type="match status" value="1"/>
</dbReference>
<dbReference type="Gene3D" id="3.10.290.10">
    <property type="entry name" value="RNA-binding S4 domain"/>
    <property type="match status" value="1"/>
</dbReference>
<dbReference type="PROSITE" id="PS01149">
    <property type="entry name" value="PSI_RSU"/>
    <property type="match status" value="1"/>
</dbReference>
<sequence>MKERLQKYMARCGVASRRKCEEIILNKKVKVNNEIICELGYKVDPFKDKVYVNNKLIKVEENKLYIMLNKPIGYISTVKDEKGRKTIIDLVCTKERIYPIGRLDSDTTGLILLTNDGDVYNKIIHPKVEIDKVYLADIKGIPSENEIKNFCSGIDIGGYITAPAKFHLIKTFNGYSKVKLIIHEGKNRQIRKMCNAINHPVINLERIAIGKIKLKNLPLGKWRHLNKKEINYLKTL</sequence>
<dbReference type="Gene3D" id="3.30.70.580">
    <property type="entry name" value="Pseudouridine synthase I, catalytic domain, N-terminal subdomain"/>
    <property type="match status" value="1"/>
</dbReference>
<evidence type="ECO:0000256" key="4">
    <source>
        <dbReference type="RuleBase" id="RU003887"/>
    </source>
</evidence>
<keyword evidence="3" id="KW-0694">RNA-binding</keyword>
<gene>
    <name evidence="6" type="primary">rluB_1</name>
    <name evidence="6" type="ORF">CLOACE_01220</name>
</gene>
<keyword evidence="2 4" id="KW-0413">Isomerase</keyword>
<dbReference type="InterPro" id="IPR002942">
    <property type="entry name" value="S4_RNA-bd"/>
</dbReference>
<evidence type="ECO:0000313" key="6">
    <source>
        <dbReference type="EMBL" id="OFI07774.1"/>
    </source>
</evidence>
<dbReference type="InterPro" id="IPR006145">
    <property type="entry name" value="PsdUridine_synth_RsuA/RluA"/>
</dbReference>
<dbReference type="AlphaFoldDB" id="A0A1E8F2B2"/>
<dbReference type="GO" id="GO:0120159">
    <property type="term" value="F:rRNA pseudouridine synthase activity"/>
    <property type="evidence" value="ECO:0007669"/>
    <property type="project" value="UniProtKB-ARBA"/>
</dbReference>
<dbReference type="InterPro" id="IPR000748">
    <property type="entry name" value="PsdUridine_synth_RsuA/RluB/E/F"/>
</dbReference>
<accession>A0A1E8F2B2</accession>
<dbReference type="PROSITE" id="PS50889">
    <property type="entry name" value="S4"/>
    <property type="match status" value="1"/>
</dbReference>
<dbReference type="GO" id="GO:0003723">
    <property type="term" value="F:RNA binding"/>
    <property type="evidence" value="ECO:0007669"/>
    <property type="project" value="UniProtKB-KW"/>
</dbReference>
<evidence type="ECO:0000313" key="7">
    <source>
        <dbReference type="Proteomes" id="UP000175744"/>
    </source>
</evidence>
<feature type="domain" description="RNA-binding S4" evidence="5">
    <location>
        <begin position="3"/>
        <end position="65"/>
    </location>
</feature>
<dbReference type="SUPFAM" id="SSF55174">
    <property type="entry name" value="Alpha-L RNA-binding motif"/>
    <property type="match status" value="1"/>
</dbReference>
<dbReference type="CDD" id="cd02870">
    <property type="entry name" value="PseudoU_synth_RsuA_like"/>
    <property type="match status" value="1"/>
</dbReference>
<comment type="similarity">
    <text evidence="1 4">Belongs to the pseudouridine synthase RsuA family.</text>
</comment>
<dbReference type="InterPro" id="IPR020103">
    <property type="entry name" value="PsdUridine_synth_cat_dom_sf"/>
</dbReference>
<dbReference type="FunFam" id="3.10.290.10:FF:000003">
    <property type="entry name" value="Pseudouridine synthase"/>
    <property type="match status" value="1"/>
</dbReference>
<dbReference type="Proteomes" id="UP000175744">
    <property type="component" value="Unassembled WGS sequence"/>
</dbReference>
<reference evidence="6 7" key="1">
    <citation type="submission" date="2016-06" db="EMBL/GenBank/DDBJ databases">
        <title>Genome sequence of Clostridium acetireducens DSM 10703.</title>
        <authorList>
            <person name="Poehlein A."/>
            <person name="Fluechter S."/>
            <person name="Duerre P."/>
            <person name="Daniel R."/>
        </authorList>
    </citation>
    <scope>NUCLEOTIDE SEQUENCE [LARGE SCALE GENOMIC DNA]</scope>
    <source>
        <strain evidence="6 7">DSM 10703</strain>
    </source>
</reference>
<dbReference type="NCBIfam" id="TIGR00093">
    <property type="entry name" value="pseudouridine synthase"/>
    <property type="match status" value="1"/>
</dbReference>
<evidence type="ECO:0000259" key="5">
    <source>
        <dbReference type="SMART" id="SM00363"/>
    </source>
</evidence>
<dbReference type="EC" id="5.4.99.-" evidence="4"/>